<evidence type="ECO:0000256" key="1">
    <source>
        <dbReference type="SAM" id="SignalP"/>
    </source>
</evidence>
<gene>
    <name evidence="3" type="primary">axeA1_3</name>
    <name evidence="3" type="ORF">ETAA1_43030</name>
</gene>
<accession>A0A517XXV6</accession>
<dbReference type="EC" id="3.1.1.72" evidence="3"/>
<dbReference type="CDD" id="cd01834">
    <property type="entry name" value="SGNH_hydrolase_like_2"/>
    <property type="match status" value="1"/>
</dbReference>
<dbReference type="EMBL" id="CP036273">
    <property type="protein sequence ID" value="QDU22325.1"/>
    <property type="molecule type" value="Genomic_DNA"/>
</dbReference>
<keyword evidence="4" id="KW-1185">Reference proteome</keyword>
<organism evidence="3 4">
    <name type="scientific">Urbifossiella limnaea</name>
    <dbReference type="NCBI Taxonomy" id="2528023"/>
    <lineage>
        <taxon>Bacteria</taxon>
        <taxon>Pseudomonadati</taxon>
        <taxon>Planctomycetota</taxon>
        <taxon>Planctomycetia</taxon>
        <taxon>Gemmatales</taxon>
        <taxon>Gemmataceae</taxon>
        <taxon>Urbifossiella</taxon>
    </lineage>
</organism>
<dbReference type="InterPro" id="IPR036514">
    <property type="entry name" value="SGNH_hydro_sf"/>
</dbReference>
<dbReference type="InterPro" id="IPR013830">
    <property type="entry name" value="SGNH_hydro"/>
</dbReference>
<feature type="domain" description="SGNH hydrolase-type esterase" evidence="2">
    <location>
        <begin position="36"/>
        <end position="217"/>
    </location>
</feature>
<dbReference type="KEGG" id="uli:ETAA1_43030"/>
<feature type="signal peptide" evidence="1">
    <location>
        <begin position="1"/>
        <end position="23"/>
    </location>
</feature>
<dbReference type="PROSITE" id="PS51257">
    <property type="entry name" value="PROKAR_LIPOPROTEIN"/>
    <property type="match status" value="1"/>
</dbReference>
<dbReference type="GO" id="GO:0004622">
    <property type="term" value="F:phosphatidylcholine lysophospholipase activity"/>
    <property type="evidence" value="ECO:0007669"/>
    <property type="project" value="TreeGrafter"/>
</dbReference>
<dbReference type="RefSeq" id="WP_145241972.1">
    <property type="nucleotide sequence ID" value="NZ_CP036273.1"/>
</dbReference>
<dbReference type="InterPro" id="IPR051532">
    <property type="entry name" value="Ester_Hydrolysis_Enzymes"/>
</dbReference>
<dbReference type="AlphaFoldDB" id="A0A517XXV6"/>
<protein>
    <submittedName>
        <fullName evidence="3">Acetylxylan esterase</fullName>
        <ecNumber evidence="3">3.1.1.72</ecNumber>
    </submittedName>
</protein>
<reference evidence="3 4" key="1">
    <citation type="submission" date="2019-02" db="EMBL/GenBank/DDBJ databases">
        <title>Deep-cultivation of Planctomycetes and their phenomic and genomic characterization uncovers novel biology.</title>
        <authorList>
            <person name="Wiegand S."/>
            <person name="Jogler M."/>
            <person name="Boedeker C."/>
            <person name="Pinto D."/>
            <person name="Vollmers J."/>
            <person name="Rivas-Marin E."/>
            <person name="Kohn T."/>
            <person name="Peeters S.H."/>
            <person name="Heuer A."/>
            <person name="Rast P."/>
            <person name="Oberbeckmann S."/>
            <person name="Bunk B."/>
            <person name="Jeske O."/>
            <person name="Meyerdierks A."/>
            <person name="Storesund J.E."/>
            <person name="Kallscheuer N."/>
            <person name="Luecker S."/>
            <person name="Lage O.M."/>
            <person name="Pohl T."/>
            <person name="Merkel B.J."/>
            <person name="Hornburger P."/>
            <person name="Mueller R.-W."/>
            <person name="Bruemmer F."/>
            <person name="Labrenz M."/>
            <person name="Spormann A.M."/>
            <person name="Op den Camp H."/>
            <person name="Overmann J."/>
            <person name="Amann R."/>
            <person name="Jetten M.S.M."/>
            <person name="Mascher T."/>
            <person name="Medema M.H."/>
            <person name="Devos D.P."/>
            <person name="Kaster A.-K."/>
            <person name="Ovreas L."/>
            <person name="Rohde M."/>
            <person name="Galperin M.Y."/>
            <person name="Jogler C."/>
        </authorList>
    </citation>
    <scope>NUCLEOTIDE SEQUENCE [LARGE SCALE GENOMIC DNA]</scope>
    <source>
        <strain evidence="3 4">ETA_A1</strain>
    </source>
</reference>
<proteinExistence type="predicted"/>
<keyword evidence="3" id="KW-0378">Hydrolase</keyword>
<sequence precursor="true">MFVRVSVVAAAAAFLLTASCAAADPVGLQKGDRVVFLGDSITQAAVGKSGYITQLKATLTEKHGVELVGAGISGNKVPDIQKRLDKDVLAKKPSVVVVYIGINDVWHGENDPSRGTSKERFDEGLRDVVGRIKASGARVVLCTPTVIGEKKAGGNKLDARLDEYAGISRKVAADTGSKLCDLRKAFVDHLAKNNPDNKASGVLTTDAVHLNEAGNRLVAETILGVLTK</sequence>
<evidence type="ECO:0000259" key="2">
    <source>
        <dbReference type="Pfam" id="PF13472"/>
    </source>
</evidence>
<feature type="chain" id="PRO_5021905774" evidence="1">
    <location>
        <begin position="24"/>
        <end position="228"/>
    </location>
</feature>
<dbReference type="Proteomes" id="UP000319576">
    <property type="component" value="Chromosome"/>
</dbReference>
<name>A0A517XXV6_9BACT</name>
<dbReference type="OrthoDB" id="9794725at2"/>
<keyword evidence="1" id="KW-0732">Signal</keyword>
<dbReference type="SUPFAM" id="SSF52266">
    <property type="entry name" value="SGNH hydrolase"/>
    <property type="match status" value="1"/>
</dbReference>
<evidence type="ECO:0000313" key="4">
    <source>
        <dbReference type="Proteomes" id="UP000319576"/>
    </source>
</evidence>
<dbReference type="GO" id="GO:0046555">
    <property type="term" value="F:acetylxylan esterase activity"/>
    <property type="evidence" value="ECO:0007669"/>
    <property type="project" value="UniProtKB-EC"/>
</dbReference>
<dbReference type="Gene3D" id="3.40.50.1110">
    <property type="entry name" value="SGNH hydrolase"/>
    <property type="match status" value="1"/>
</dbReference>
<dbReference type="PANTHER" id="PTHR30383:SF5">
    <property type="entry name" value="SGNH HYDROLASE-TYPE ESTERASE DOMAIN-CONTAINING PROTEIN"/>
    <property type="match status" value="1"/>
</dbReference>
<evidence type="ECO:0000313" key="3">
    <source>
        <dbReference type="EMBL" id="QDU22325.1"/>
    </source>
</evidence>
<dbReference type="Pfam" id="PF13472">
    <property type="entry name" value="Lipase_GDSL_2"/>
    <property type="match status" value="1"/>
</dbReference>
<dbReference type="PANTHER" id="PTHR30383">
    <property type="entry name" value="THIOESTERASE 1/PROTEASE 1/LYSOPHOSPHOLIPASE L1"/>
    <property type="match status" value="1"/>
</dbReference>